<dbReference type="EMBL" id="CAFBNE010000143">
    <property type="protein sequence ID" value="CAB4967577.1"/>
    <property type="molecule type" value="Genomic_DNA"/>
</dbReference>
<evidence type="ECO:0000313" key="2">
    <source>
        <dbReference type="EMBL" id="CAB4967577.1"/>
    </source>
</evidence>
<reference evidence="2" key="1">
    <citation type="submission" date="2020-05" db="EMBL/GenBank/DDBJ databases">
        <authorList>
            <person name="Chiriac C."/>
            <person name="Salcher M."/>
            <person name="Ghai R."/>
            <person name="Kavagutti S V."/>
        </authorList>
    </citation>
    <scope>NUCLEOTIDE SEQUENCE</scope>
</reference>
<organism evidence="2">
    <name type="scientific">freshwater metagenome</name>
    <dbReference type="NCBI Taxonomy" id="449393"/>
    <lineage>
        <taxon>unclassified sequences</taxon>
        <taxon>metagenomes</taxon>
        <taxon>ecological metagenomes</taxon>
    </lineage>
</organism>
<accession>A0A6J7LHF0</accession>
<proteinExistence type="predicted"/>
<feature type="compositionally biased region" description="Low complexity" evidence="1">
    <location>
        <begin position="73"/>
        <end position="86"/>
    </location>
</feature>
<name>A0A6J7LHF0_9ZZZZ</name>
<evidence type="ECO:0000256" key="1">
    <source>
        <dbReference type="SAM" id="MobiDB-lite"/>
    </source>
</evidence>
<feature type="compositionally biased region" description="Basic residues" evidence="1">
    <location>
        <begin position="87"/>
        <end position="104"/>
    </location>
</feature>
<sequence length="112" mass="12775">MALVEWSDNVKISDQVPATYWPAQVIDKQKDAGLTPERLANQMRWHALPQDWQELGYQEFLPSAANLWRSSCRTPSRSSLISSTSRPTRRPARSTRPTNRRPTRARASPSVT</sequence>
<protein>
    <submittedName>
        <fullName evidence="2">Unannotated protein</fullName>
    </submittedName>
</protein>
<dbReference type="AlphaFoldDB" id="A0A6J7LHF0"/>
<gene>
    <name evidence="2" type="ORF">UFOPK3772_02989</name>
</gene>
<feature type="region of interest" description="Disordered" evidence="1">
    <location>
        <begin position="73"/>
        <end position="112"/>
    </location>
</feature>